<evidence type="ECO:0000313" key="2">
    <source>
        <dbReference type="Proteomes" id="UP000229907"/>
    </source>
</evidence>
<evidence type="ECO:0000313" key="1">
    <source>
        <dbReference type="EMBL" id="ATU21060.1"/>
    </source>
</evidence>
<evidence type="ECO:0008006" key="3">
    <source>
        <dbReference type="Google" id="ProtNLM"/>
    </source>
</evidence>
<sequence>MVKTVFVTAIKDIAAPTVTELTTGALDMSMWLTGDGFSATHGQNMIDDDREGSAEVGQIPGQETWTDTTLRVIDNINRVGADGQPVGNELVETLTRGKTGYFVRRRGLPSAEPFAAGQKVSVLPVTIGIKTPVAHAVNQRQLSQITFSVSPGAQDETAVVAAGE</sequence>
<dbReference type="EMBL" id="CP018044">
    <property type="protein sequence ID" value="ATU21060.1"/>
    <property type="molecule type" value="Genomic_DNA"/>
</dbReference>
<dbReference type="Pfam" id="PF25595">
    <property type="entry name" value="Phage_TTP_16"/>
    <property type="match status" value="1"/>
</dbReference>
<gene>
    <name evidence="1" type="ORF">BcFMB_09150</name>
</gene>
<organism evidence="1 2">
    <name type="scientific">Bifidobacterium choerinum</name>
    <dbReference type="NCBI Taxonomy" id="35760"/>
    <lineage>
        <taxon>Bacteria</taxon>
        <taxon>Bacillati</taxon>
        <taxon>Actinomycetota</taxon>
        <taxon>Actinomycetes</taxon>
        <taxon>Bifidobacteriales</taxon>
        <taxon>Bifidobacteriaceae</taxon>
        <taxon>Bifidobacterium</taxon>
    </lineage>
</organism>
<accession>A0A2D3D7Z8</accession>
<dbReference type="Proteomes" id="UP000229907">
    <property type="component" value="Chromosome"/>
</dbReference>
<protein>
    <recommendedName>
        <fullName evidence="3">Phage major tail protein</fullName>
    </recommendedName>
</protein>
<reference evidence="1 2" key="1">
    <citation type="submission" date="2016-11" db="EMBL/GenBank/DDBJ databases">
        <title>complete genome sequence of Bifidobacterium choerinum strain FMB-1.</title>
        <authorList>
            <person name="Park C.-S."/>
            <person name="Jung D.-H."/>
            <person name="Choi D.-S."/>
        </authorList>
    </citation>
    <scope>NUCLEOTIDE SEQUENCE [LARGE SCALE GENOMIC DNA]</scope>
    <source>
        <strain evidence="1 2">FMB-1</strain>
    </source>
</reference>
<proteinExistence type="predicted"/>
<name>A0A2D3D7Z8_9BIFI</name>
<dbReference type="AlphaFoldDB" id="A0A2D3D7Z8"/>
<dbReference type="KEGG" id="bcho:BcFMB_09150"/>
<dbReference type="InterPro" id="IPR058009">
    <property type="entry name" value="TTP_Phage_16"/>
</dbReference>